<sequence length="140" mass="15513">MSVEFTTMATDTLPVNPKTAQGNNQQTINNLADTDQSIENKFMTAKETLEVEQISNKEIQDEESALSTPQLEKVAKQLQEFIGKMNQGLEFSVDEDSGRDVIKVIDRKSGEVIKQYPSEEVLSLVAKLSEATGNFVDSKV</sequence>
<keyword evidence="1" id="KW-0966">Cell projection</keyword>
<protein>
    <submittedName>
        <fullName evidence="1">Flagellar protein FlaG protein</fullName>
    </submittedName>
</protein>
<dbReference type="EMBL" id="JQEC01000004">
    <property type="protein sequence ID" value="KGJ96999.1"/>
    <property type="molecule type" value="Genomic_DNA"/>
</dbReference>
<evidence type="ECO:0000313" key="2">
    <source>
        <dbReference type="Proteomes" id="UP000029868"/>
    </source>
</evidence>
<dbReference type="PANTHER" id="PTHR37166:SF1">
    <property type="entry name" value="PROTEIN FLAG"/>
    <property type="match status" value="1"/>
</dbReference>
<keyword evidence="1" id="KW-0282">Flagellum</keyword>
<organism evidence="1 2">
    <name type="scientific">Colwellia psychrerythraea</name>
    <name type="common">Vibrio psychroerythus</name>
    <dbReference type="NCBI Taxonomy" id="28229"/>
    <lineage>
        <taxon>Bacteria</taxon>
        <taxon>Pseudomonadati</taxon>
        <taxon>Pseudomonadota</taxon>
        <taxon>Gammaproteobacteria</taxon>
        <taxon>Alteromonadales</taxon>
        <taxon>Colwelliaceae</taxon>
        <taxon>Colwellia</taxon>
    </lineage>
</organism>
<reference evidence="1 2" key="1">
    <citation type="submission" date="2014-08" db="EMBL/GenBank/DDBJ databases">
        <title>Genomic and Phenotypic Diversity of Colwellia psychrerythraea strains from Disparate Marine Basins.</title>
        <authorList>
            <person name="Techtmann S.M."/>
            <person name="Stelling S.C."/>
            <person name="Utturkar S.M."/>
            <person name="Alshibli N."/>
            <person name="Harris A."/>
            <person name="Brown S.D."/>
            <person name="Hazen T.C."/>
        </authorList>
    </citation>
    <scope>NUCLEOTIDE SEQUENCE [LARGE SCALE GENOMIC DNA]</scope>
    <source>
        <strain evidence="1 2">GAB14E</strain>
    </source>
</reference>
<dbReference type="Pfam" id="PF03646">
    <property type="entry name" value="FlaG"/>
    <property type="match status" value="1"/>
</dbReference>
<accession>A0A099L212</accession>
<dbReference type="Proteomes" id="UP000029868">
    <property type="component" value="Unassembled WGS sequence"/>
</dbReference>
<comment type="caution">
    <text evidence="1">The sequence shown here is derived from an EMBL/GenBank/DDBJ whole genome shotgun (WGS) entry which is preliminary data.</text>
</comment>
<dbReference type="PATRIC" id="fig|28229.3.peg.629"/>
<dbReference type="SUPFAM" id="SSF160214">
    <property type="entry name" value="FlaG-like"/>
    <property type="match status" value="1"/>
</dbReference>
<name>A0A099L212_COLPS</name>
<dbReference type="RefSeq" id="WP_033080761.1">
    <property type="nucleotide sequence ID" value="NZ_JQEC01000004.1"/>
</dbReference>
<dbReference type="InterPro" id="IPR005186">
    <property type="entry name" value="FlaG"/>
</dbReference>
<dbReference type="AlphaFoldDB" id="A0A099L212"/>
<proteinExistence type="predicted"/>
<gene>
    <name evidence="1" type="ORF">GAB14E_1467</name>
</gene>
<keyword evidence="1" id="KW-0969">Cilium</keyword>
<dbReference type="Gene3D" id="3.30.160.170">
    <property type="entry name" value="FlaG-like"/>
    <property type="match status" value="1"/>
</dbReference>
<evidence type="ECO:0000313" key="1">
    <source>
        <dbReference type="EMBL" id="KGJ96999.1"/>
    </source>
</evidence>
<dbReference type="InterPro" id="IPR035924">
    <property type="entry name" value="FlaG-like_sf"/>
</dbReference>
<dbReference type="PANTHER" id="PTHR37166">
    <property type="entry name" value="PROTEIN FLAG"/>
    <property type="match status" value="1"/>
</dbReference>